<organism evidence="2 3">
    <name type="scientific">Alicyclobacillus fastidiosus</name>
    <dbReference type="NCBI Taxonomy" id="392011"/>
    <lineage>
        <taxon>Bacteria</taxon>
        <taxon>Bacillati</taxon>
        <taxon>Bacillota</taxon>
        <taxon>Bacilli</taxon>
        <taxon>Bacillales</taxon>
        <taxon>Alicyclobacillaceae</taxon>
        <taxon>Alicyclobacillus</taxon>
    </lineage>
</organism>
<proteinExistence type="predicted"/>
<dbReference type="EMBL" id="JBDXSU010000025">
    <property type="protein sequence ID" value="MFB5192606.1"/>
    <property type="molecule type" value="Genomic_DNA"/>
</dbReference>
<evidence type="ECO:0000313" key="3">
    <source>
        <dbReference type="Proteomes" id="UP001579974"/>
    </source>
</evidence>
<dbReference type="Proteomes" id="UP001579974">
    <property type="component" value="Unassembled WGS sequence"/>
</dbReference>
<evidence type="ECO:0000256" key="1">
    <source>
        <dbReference type="SAM" id="MobiDB-lite"/>
    </source>
</evidence>
<evidence type="ECO:0000313" key="2">
    <source>
        <dbReference type="EMBL" id="MFB5192606.1"/>
    </source>
</evidence>
<protein>
    <submittedName>
        <fullName evidence="2">Uncharacterized protein</fullName>
    </submittedName>
</protein>
<sequence length="70" mass="7654">MVAIAVSVMVGANSGPDASEPQWTKEVLMMNDGENFSFLIEQTVQRVSAYEITPDSEQSMPETTQSANEE</sequence>
<feature type="compositionally biased region" description="Polar residues" evidence="1">
    <location>
        <begin position="55"/>
        <end position="70"/>
    </location>
</feature>
<accession>A0ABV5AK40</accession>
<feature type="region of interest" description="Disordered" evidence="1">
    <location>
        <begin position="51"/>
        <end position="70"/>
    </location>
</feature>
<gene>
    <name evidence="2" type="ORF">KKP3000_001815</name>
</gene>
<dbReference type="RefSeq" id="WP_275475929.1">
    <property type="nucleotide sequence ID" value="NZ_CP162940.1"/>
</dbReference>
<keyword evidence="3" id="KW-1185">Reference proteome</keyword>
<reference evidence="2 3" key="1">
    <citation type="journal article" date="2024" name="Int. J. Mol. Sci.">
        <title>Exploration of Alicyclobacillus spp. Genome in Search of Antibiotic Resistance.</title>
        <authorList>
            <person name="Bucka-Kolendo J."/>
            <person name="Kiousi D.E."/>
            <person name="Dekowska A."/>
            <person name="Mikolajczuk-Szczyrba A."/>
            <person name="Karadedos D.M."/>
            <person name="Michael P."/>
            <person name="Galanis A."/>
            <person name="Sokolowska B."/>
        </authorList>
    </citation>
    <scope>NUCLEOTIDE SEQUENCE [LARGE SCALE GENOMIC DNA]</scope>
    <source>
        <strain evidence="2 3">KKP 3000</strain>
    </source>
</reference>
<name>A0ABV5AK40_9BACL</name>
<comment type="caution">
    <text evidence="2">The sequence shown here is derived from an EMBL/GenBank/DDBJ whole genome shotgun (WGS) entry which is preliminary data.</text>
</comment>